<dbReference type="AlphaFoldDB" id="A0A2T0AG77"/>
<evidence type="ECO:0000313" key="3">
    <source>
        <dbReference type="Proteomes" id="UP000239560"/>
    </source>
</evidence>
<organism evidence="2 3">
    <name type="scientific">Rhodotorula toruloides</name>
    <name type="common">Yeast</name>
    <name type="synonym">Rhodosporidium toruloides</name>
    <dbReference type="NCBI Taxonomy" id="5286"/>
    <lineage>
        <taxon>Eukaryota</taxon>
        <taxon>Fungi</taxon>
        <taxon>Dikarya</taxon>
        <taxon>Basidiomycota</taxon>
        <taxon>Pucciniomycotina</taxon>
        <taxon>Microbotryomycetes</taxon>
        <taxon>Sporidiobolales</taxon>
        <taxon>Sporidiobolaceae</taxon>
        <taxon>Rhodotorula</taxon>
    </lineage>
</organism>
<gene>
    <name evidence="2" type="ORF">AAT19DRAFT_12424</name>
</gene>
<dbReference type="PANTHER" id="PTHR34689">
    <property type="entry name" value="NUCLEIC ACID-BINDING PROTEIN"/>
    <property type="match status" value="1"/>
</dbReference>
<feature type="region of interest" description="Disordered" evidence="1">
    <location>
        <begin position="66"/>
        <end position="123"/>
    </location>
</feature>
<name>A0A2T0AG77_RHOTO</name>
<feature type="region of interest" description="Disordered" evidence="1">
    <location>
        <begin position="252"/>
        <end position="271"/>
    </location>
</feature>
<dbReference type="Proteomes" id="UP000239560">
    <property type="component" value="Unassembled WGS sequence"/>
</dbReference>
<dbReference type="OrthoDB" id="2538345at2759"/>
<feature type="compositionally biased region" description="Low complexity" evidence="1">
    <location>
        <begin position="34"/>
        <end position="51"/>
    </location>
</feature>
<dbReference type="PANTHER" id="PTHR34689:SF1">
    <property type="entry name" value="NUCLEIC ACID-BINDING PROTEIN"/>
    <property type="match status" value="1"/>
</dbReference>
<accession>A0A2T0AG77</accession>
<feature type="compositionally biased region" description="Gly residues" evidence="1">
    <location>
        <begin position="85"/>
        <end position="123"/>
    </location>
</feature>
<feature type="region of interest" description="Disordered" evidence="1">
    <location>
        <begin position="1"/>
        <end position="51"/>
    </location>
</feature>
<reference evidence="2 3" key="1">
    <citation type="journal article" date="2018" name="Elife">
        <title>Functional genomics of lipid metabolism in the oleaginous yeast Rhodosporidium toruloides.</title>
        <authorList>
            <person name="Coradetti S.T."/>
            <person name="Pinel D."/>
            <person name="Geiselman G."/>
            <person name="Ito M."/>
            <person name="Mondo S."/>
            <person name="Reilly M.C."/>
            <person name="Cheng Y.F."/>
            <person name="Bauer S."/>
            <person name="Grigoriev I."/>
            <person name="Gladden J.M."/>
            <person name="Simmons B.A."/>
            <person name="Brem R."/>
            <person name="Arkin A.P."/>
            <person name="Skerker J.M."/>
        </authorList>
    </citation>
    <scope>NUCLEOTIDE SEQUENCE [LARGE SCALE GENOMIC DNA]</scope>
    <source>
        <strain evidence="2 3">NBRC 0880</strain>
    </source>
</reference>
<evidence type="ECO:0000256" key="1">
    <source>
        <dbReference type="SAM" id="MobiDB-lite"/>
    </source>
</evidence>
<feature type="compositionally biased region" description="Basic and acidic residues" evidence="1">
    <location>
        <begin position="66"/>
        <end position="79"/>
    </location>
</feature>
<evidence type="ECO:0000313" key="2">
    <source>
        <dbReference type="EMBL" id="PRQ77006.1"/>
    </source>
</evidence>
<feature type="compositionally biased region" description="Low complexity" evidence="1">
    <location>
        <begin position="252"/>
        <end position="264"/>
    </location>
</feature>
<proteinExistence type="predicted"/>
<dbReference type="EMBL" id="LCTV02000002">
    <property type="protein sequence ID" value="PRQ77006.1"/>
    <property type="molecule type" value="Genomic_DNA"/>
</dbReference>
<protein>
    <submittedName>
        <fullName evidence="2">Glutathione transferase omega-1</fullName>
    </submittedName>
</protein>
<sequence>MRLEGDLNGLFRSQPGTSGPAGLEGRECARTIRAPVTAPAETTATATETTAEGVALLDVAKLMKSDEGRERTGATEGRSESAAGVGAGAGRGIGTAGGTSGTAHGQGRGRGTGGEGTTGGLRGAGVETERRFAGSGTQAEAAWLAEQGRQGRAKEAEGGEEGAAGQDIYTKSDEFHAWLIGEKMLNPETLSKAKEKEIFKQFMEDYNTGTLPNEKYYDIKQYEQRMTAVRMGETVDKSDSYDFMKDLEAAKSSQRRSAAASSEQLMDRSRLEELRKLQTDRVQKEKMQRLGMDVSENLGVRLEDKLR</sequence>
<dbReference type="GO" id="GO:0016740">
    <property type="term" value="F:transferase activity"/>
    <property type="evidence" value="ECO:0007669"/>
    <property type="project" value="UniProtKB-KW"/>
</dbReference>
<keyword evidence="2" id="KW-0808">Transferase</keyword>
<comment type="caution">
    <text evidence="2">The sequence shown here is derived from an EMBL/GenBank/DDBJ whole genome shotgun (WGS) entry which is preliminary data.</text>
</comment>